<dbReference type="Gene3D" id="2.60.40.60">
    <property type="entry name" value="Cadherins"/>
    <property type="match status" value="1"/>
</dbReference>
<name>X1ZY04_CAPTE</name>
<sequence>MAYKVNVLFTLFLTLLAAGPTTAFQMEVVPVVSGELVVLENQPIGSHLAYLKVTGRAGEVQCRVRDSEVVSIQQINSTFYDIVTSAVFDREVQNEYTARLVCEIYSEGRYDEIRLKLQVKEATDDPPAVGHTSVLHIEVVPKVNGELTVLENQPVGSHLAFLKVTGGFGGVHCRIRGSEVASIQQINSTFYDIVTSAVFDRETPRRSSSLLQCFSEGDGRMEGIRLNIQIREATVNLPTAGSTLQMEIVPDLPGGLTVLEHRPVGSHLAYLKVDGGVVQCRVRSSNVVSLQKLTSTFYNIVTRAVFDHETQDEYAVRLECESDESEFNYPYGQLGTVAVLWNKVMTTVLSLKAQMQSKVDEQ</sequence>
<protein>
    <recommendedName>
        <fullName evidence="5">Cadherin domain-containing protein</fullName>
    </recommendedName>
</protein>
<proteinExistence type="predicted"/>
<dbReference type="GO" id="GO:0007155">
    <property type="term" value="P:cell adhesion"/>
    <property type="evidence" value="ECO:0007669"/>
    <property type="project" value="TreeGrafter"/>
</dbReference>
<keyword evidence="2" id="KW-0732">Signal</keyword>
<evidence type="ECO:0000313" key="4">
    <source>
        <dbReference type="Proteomes" id="UP000014760"/>
    </source>
</evidence>
<dbReference type="GO" id="GO:0005509">
    <property type="term" value="F:calcium ion binding"/>
    <property type="evidence" value="ECO:0007669"/>
    <property type="project" value="InterPro"/>
</dbReference>
<evidence type="ECO:0000313" key="3">
    <source>
        <dbReference type="EnsemblMetazoa" id="CapteP197824"/>
    </source>
</evidence>
<dbReference type="PANTHER" id="PTHR24028:SF146">
    <property type="entry name" value="CADHERIN 96CB, ISOFORM D-RELATED"/>
    <property type="match status" value="1"/>
</dbReference>
<accession>X1ZY04</accession>
<dbReference type="GO" id="GO:0005886">
    <property type="term" value="C:plasma membrane"/>
    <property type="evidence" value="ECO:0007669"/>
    <property type="project" value="TreeGrafter"/>
</dbReference>
<dbReference type="EMBL" id="AMQN01016652">
    <property type="status" value="NOT_ANNOTATED_CDS"/>
    <property type="molecule type" value="Genomic_DNA"/>
</dbReference>
<reference evidence="4" key="2">
    <citation type="journal article" date="2013" name="Nature">
        <title>Insights into bilaterian evolution from three spiralian genomes.</title>
        <authorList>
            <person name="Simakov O."/>
            <person name="Marletaz F."/>
            <person name="Cho S.J."/>
            <person name="Edsinger-Gonzales E."/>
            <person name="Havlak P."/>
            <person name="Hellsten U."/>
            <person name="Kuo D.H."/>
            <person name="Larsson T."/>
            <person name="Lv J."/>
            <person name="Arendt D."/>
            <person name="Savage R."/>
            <person name="Osoegawa K."/>
            <person name="de Jong P."/>
            <person name="Grimwood J."/>
            <person name="Chapman J.A."/>
            <person name="Shapiro H."/>
            <person name="Aerts A."/>
            <person name="Otillar R.P."/>
            <person name="Terry A.Y."/>
            <person name="Boore J.L."/>
            <person name="Grigoriev I.V."/>
            <person name="Lindberg D.R."/>
            <person name="Seaver E.C."/>
            <person name="Weisblat D.A."/>
            <person name="Putnam N.H."/>
            <person name="Rokhsar D.S."/>
        </authorList>
    </citation>
    <scope>NUCLEOTIDE SEQUENCE</scope>
    <source>
        <strain evidence="4">I ESC-2004</strain>
    </source>
</reference>
<feature type="chain" id="PRO_5004948740" description="Cadherin domain-containing protein" evidence="2">
    <location>
        <begin position="24"/>
        <end position="362"/>
    </location>
</feature>
<dbReference type="CDD" id="cd11304">
    <property type="entry name" value="Cadherin_repeat"/>
    <property type="match status" value="2"/>
</dbReference>
<evidence type="ECO:0000256" key="2">
    <source>
        <dbReference type="SAM" id="SignalP"/>
    </source>
</evidence>
<dbReference type="PANTHER" id="PTHR24028">
    <property type="entry name" value="CADHERIN-87A"/>
    <property type="match status" value="1"/>
</dbReference>
<dbReference type="HOGENOM" id="CLU_765585_0_0_1"/>
<organism evidence="3 4">
    <name type="scientific">Capitella teleta</name>
    <name type="common">Polychaete worm</name>
    <dbReference type="NCBI Taxonomy" id="283909"/>
    <lineage>
        <taxon>Eukaryota</taxon>
        <taxon>Metazoa</taxon>
        <taxon>Spiralia</taxon>
        <taxon>Lophotrochozoa</taxon>
        <taxon>Annelida</taxon>
        <taxon>Polychaeta</taxon>
        <taxon>Sedentaria</taxon>
        <taxon>Scolecida</taxon>
        <taxon>Capitellidae</taxon>
        <taxon>Capitella</taxon>
    </lineage>
</organism>
<dbReference type="InterPro" id="IPR050174">
    <property type="entry name" value="Protocadherin/Cadherin-CA"/>
</dbReference>
<keyword evidence="1" id="KW-0325">Glycoprotein</keyword>
<dbReference type="SUPFAM" id="SSF49313">
    <property type="entry name" value="Cadherin-like"/>
    <property type="match status" value="1"/>
</dbReference>
<dbReference type="Proteomes" id="UP000014760">
    <property type="component" value="Unassembled WGS sequence"/>
</dbReference>
<reference evidence="4" key="1">
    <citation type="submission" date="2012-12" db="EMBL/GenBank/DDBJ databases">
        <authorList>
            <person name="Hellsten U."/>
            <person name="Grimwood J."/>
            <person name="Chapman J.A."/>
            <person name="Shapiro H."/>
            <person name="Aerts A."/>
            <person name="Otillar R.P."/>
            <person name="Terry A.Y."/>
            <person name="Boore J.L."/>
            <person name="Simakov O."/>
            <person name="Marletaz F."/>
            <person name="Cho S.-J."/>
            <person name="Edsinger-Gonzales E."/>
            <person name="Havlak P."/>
            <person name="Kuo D.-H."/>
            <person name="Larsson T."/>
            <person name="Lv J."/>
            <person name="Arendt D."/>
            <person name="Savage R."/>
            <person name="Osoegawa K."/>
            <person name="de Jong P."/>
            <person name="Lindberg D.R."/>
            <person name="Seaver E.C."/>
            <person name="Weisblat D.A."/>
            <person name="Putnam N.H."/>
            <person name="Grigoriev I.V."/>
            <person name="Rokhsar D.S."/>
        </authorList>
    </citation>
    <scope>NUCLEOTIDE SEQUENCE</scope>
    <source>
        <strain evidence="4">I ESC-2004</strain>
    </source>
</reference>
<dbReference type="InterPro" id="IPR015919">
    <property type="entry name" value="Cadherin-like_sf"/>
</dbReference>
<evidence type="ECO:0008006" key="5">
    <source>
        <dbReference type="Google" id="ProtNLM"/>
    </source>
</evidence>
<evidence type="ECO:0000256" key="1">
    <source>
        <dbReference type="ARBA" id="ARBA00023180"/>
    </source>
</evidence>
<feature type="signal peptide" evidence="2">
    <location>
        <begin position="1"/>
        <end position="23"/>
    </location>
</feature>
<dbReference type="EnsemblMetazoa" id="CapteT197824">
    <property type="protein sequence ID" value="CapteP197824"/>
    <property type="gene ID" value="CapteG197824"/>
</dbReference>
<reference evidence="3" key="3">
    <citation type="submission" date="2015-06" db="UniProtKB">
        <authorList>
            <consortium name="EnsemblMetazoa"/>
        </authorList>
    </citation>
    <scope>IDENTIFICATION</scope>
</reference>
<dbReference type="AlphaFoldDB" id="X1ZY04"/>
<keyword evidence="4" id="KW-1185">Reference proteome</keyword>